<sequence>MVQLTSGTADSITSKLLWFFTAKNIPTKTLFYMESDKTSVMLGKLNGVATQLKALYPFLTEHHSNYVSLFDIKLQLDATIKAITTKFIDDFEILLFVQNFAKAVIESLKERFPDYSLVDAFRIFYPKELPIDKTILGYYGQKSIQKLINFYDTSKFIKDNI</sequence>
<dbReference type="Proteomes" id="UP000789759">
    <property type="component" value="Unassembled WGS sequence"/>
</dbReference>
<comment type="caution">
    <text evidence="1">The sequence shown here is derived from an EMBL/GenBank/DDBJ whole genome shotgun (WGS) entry which is preliminary data.</text>
</comment>
<dbReference type="EMBL" id="CAJVQA010031617">
    <property type="protein sequence ID" value="CAG8801688.1"/>
    <property type="molecule type" value="Genomic_DNA"/>
</dbReference>
<reference evidence="1" key="1">
    <citation type="submission" date="2021-06" db="EMBL/GenBank/DDBJ databases">
        <authorList>
            <person name="Kallberg Y."/>
            <person name="Tangrot J."/>
            <person name="Rosling A."/>
        </authorList>
    </citation>
    <scope>NUCLEOTIDE SEQUENCE</scope>
    <source>
        <strain evidence="1">FL966</strain>
    </source>
</reference>
<accession>A0A9N9JZI7</accession>
<evidence type="ECO:0000313" key="1">
    <source>
        <dbReference type="EMBL" id="CAG8801688.1"/>
    </source>
</evidence>
<name>A0A9N9JZI7_9GLOM</name>
<dbReference type="AlphaFoldDB" id="A0A9N9JZI7"/>
<evidence type="ECO:0000313" key="2">
    <source>
        <dbReference type="Proteomes" id="UP000789759"/>
    </source>
</evidence>
<keyword evidence="2" id="KW-1185">Reference proteome</keyword>
<protein>
    <submittedName>
        <fullName evidence="1">14636_t:CDS:1</fullName>
    </submittedName>
</protein>
<dbReference type="OrthoDB" id="2364429at2759"/>
<gene>
    <name evidence="1" type="ORF">CPELLU_LOCUS17762</name>
</gene>
<proteinExistence type="predicted"/>
<organism evidence="1 2">
    <name type="scientific">Cetraspora pellucida</name>
    <dbReference type="NCBI Taxonomy" id="1433469"/>
    <lineage>
        <taxon>Eukaryota</taxon>
        <taxon>Fungi</taxon>
        <taxon>Fungi incertae sedis</taxon>
        <taxon>Mucoromycota</taxon>
        <taxon>Glomeromycotina</taxon>
        <taxon>Glomeromycetes</taxon>
        <taxon>Diversisporales</taxon>
        <taxon>Gigasporaceae</taxon>
        <taxon>Cetraspora</taxon>
    </lineage>
</organism>